<name>A0ABN6RSI8_9BACT</name>
<accession>A0ABN6RSI8</accession>
<evidence type="ECO:0000313" key="1">
    <source>
        <dbReference type="EMBL" id="BDQ34080.1"/>
    </source>
</evidence>
<dbReference type="Proteomes" id="UP001061361">
    <property type="component" value="Chromosome"/>
</dbReference>
<organism evidence="1 2">
    <name type="scientific">Pseudodesulfovibrio portus</name>
    <dbReference type="NCBI Taxonomy" id="231439"/>
    <lineage>
        <taxon>Bacteria</taxon>
        <taxon>Pseudomonadati</taxon>
        <taxon>Thermodesulfobacteriota</taxon>
        <taxon>Desulfovibrionia</taxon>
        <taxon>Desulfovibrionales</taxon>
        <taxon>Desulfovibrionaceae</taxon>
    </lineage>
</organism>
<gene>
    <name evidence="1" type="ORF">JCM14722_16220</name>
</gene>
<dbReference type="RefSeq" id="WP_264980974.1">
    <property type="nucleotide sequence ID" value="NZ_AP026708.1"/>
</dbReference>
<evidence type="ECO:0000313" key="2">
    <source>
        <dbReference type="Proteomes" id="UP001061361"/>
    </source>
</evidence>
<proteinExistence type="predicted"/>
<dbReference type="EMBL" id="AP026708">
    <property type="protein sequence ID" value="BDQ34080.1"/>
    <property type="molecule type" value="Genomic_DNA"/>
</dbReference>
<keyword evidence="2" id="KW-1185">Reference proteome</keyword>
<protein>
    <submittedName>
        <fullName evidence="1">Uncharacterized protein</fullName>
    </submittedName>
</protein>
<sequence>MNKRTKSALVVFAGLAVAFIVVGVFDYTDSYVGDRFRRAVEAYRTDEGESFSLDAFMEYYDWDSVCVVPTGSEQTFRTRAGTTYRHKAVTGQVWSLVFVKETYVVAEIPLERSFLTYPNNLEEHCFDRWHAMFRILKDTDGKLRLDYVGD</sequence>
<reference evidence="1" key="1">
    <citation type="submission" date="2022-08" db="EMBL/GenBank/DDBJ databases">
        <title>Genome Sequence of the sulphate-reducing bacterium, Pseudodesulfovibrio portus JCM14722.</title>
        <authorList>
            <person name="Kondo R."/>
            <person name="Kataoka T."/>
        </authorList>
    </citation>
    <scope>NUCLEOTIDE SEQUENCE</scope>
    <source>
        <strain evidence="1">JCM 14722</strain>
    </source>
</reference>